<dbReference type="Proteomes" id="UP001517367">
    <property type="component" value="Unassembled WGS sequence"/>
</dbReference>
<accession>A0ABW9JI69</accession>
<dbReference type="Pfam" id="PF12728">
    <property type="entry name" value="HTH_17"/>
    <property type="match status" value="1"/>
</dbReference>
<proteinExistence type="predicted"/>
<dbReference type="EMBL" id="SRMP02000012">
    <property type="protein sequence ID" value="MFN0291595.1"/>
    <property type="molecule type" value="Genomic_DNA"/>
</dbReference>
<evidence type="ECO:0000313" key="2">
    <source>
        <dbReference type="EMBL" id="MFN0291595.1"/>
    </source>
</evidence>
<reference evidence="2 3" key="1">
    <citation type="submission" date="2024-12" db="EMBL/GenBank/DDBJ databases">
        <authorList>
            <person name="Hu S."/>
        </authorList>
    </citation>
    <scope>NUCLEOTIDE SEQUENCE [LARGE SCALE GENOMIC DNA]</scope>
    <source>
        <strain evidence="2 3">P-25</strain>
    </source>
</reference>
<comment type="caution">
    <text evidence="2">The sequence shown here is derived from an EMBL/GenBank/DDBJ whole genome shotgun (WGS) entry which is preliminary data.</text>
</comment>
<dbReference type="RefSeq" id="WP_212751535.1">
    <property type="nucleotide sequence ID" value="NZ_SRMP02000012.1"/>
</dbReference>
<sequence length="91" mass="10475">MSMYEDVLKHLKAIVGIQEKMLKLMLVGGAEKVKAEKLNEELLDSTDVKRLLKISDSSLYRLRISKQIKCKRIAGKWYFYKSSIVLLPSKS</sequence>
<gene>
    <name evidence="2" type="ORF">E5L68_009320</name>
</gene>
<dbReference type="InterPro" id="IPR041657">
    <property type="entry name" value="HTH_17"/>
</dbReference>
<evidence type="ECO:0000313" key="3">
    <source>
        <dbReference type="Proteomes" id="UP001517367"/>
    </source>
</evidence>
<protein>
    <submittedName>
        <fullName evidence="2">Helix-turn-helix domain-containing protein</fullName>
    </submittedName>
</protein>
<feature type="domain" description="Helix-turn-helix" evidence="1">
    <location>
        <begin position="42"/>
        <end position="84"/>
    </location>
</feature>
<organism evidence="2 3">
    <name type="scientific">Pedobacter helvus</name>
    <dbReference type="NCBI Taxonomy" id="2563444"/>
    <lineage>
        <taxon>Bacteria</taxon>
        <taxon>Pseudomonadati</taxon>
        <taxon>Bacteroidota</taxon>
        <taxon>Sphingobacteriia</taxon>
        <taxon>Sphingobacteriales</taxon>
        <taxon>Sphingobacteriaceae</taxon>
        <taxon>Pedobacter</taxon>
    </lineage>
</organism>
<keyword evidence="3" id="KW-1185">Reference proteome</keyword>
<name>A0ABW9JI69_9SPHI</name>
<evidence type="ECO:0000259" key="1">
    <source>
        <dbReference type="Pfam" id="PF12728"/>
    </source>
</evidence>